<reference evidence="3" key="1">
    <citation type="journal article" date="2012" name="J. Bacteriol.">
        <title>Genome sequence of the haloalkaliphilic methanotrophic bacterium Methylomicrobium alcaliphilum 20Z.</title>
        <authorList>
            <person name="Vuilleumier S."/>
            <person name="Khmelenina V.N."/>
            <person name="Bringel F."/>
            <person name="Reshetnikov A.S."/>
            <person name="Lajus A."/>
            <person name="Mangenot S."/>
            <person name="Rouy Z."/>
            <person name="Op den Camp H.J."/>
            <person name="Jetten M.S."/>
            <person name="Dispirito A.A."/>
            <person name="Dunfield P."/>
            <person name="Klotz M.G."/>
            <person name="Semrau J.D."/>
            <person name="Stein L.Y."/>
            <person name="Barbe V."/>
            <person name="Medigue C."/>
            <person name="Trotsenko Y.A."/>
            <person name="Kalyuzhnaya M.G."/>
        </authorList>
    </citation>
    <scope>NUCLEOTIDE SEQUENCE [LARGE SCALE GENOMIC DNA]</scope>
    <source>
        <strain evidence="3">DSM 19304 / NCIMB 14124 / VKM B-2133 / 20Z</strain>
    </source>
</reference>
<dbReference type="RefSeq" id="WP_014149540.1">
    <property type="nucleotide sequence ID" value="NC_016112.1"/>
</dbReference>
<organism evidence="2 3">
    <name type="scientific">Methylotuvimicrobium alcaliphilum (strain DSM 19304 / NCIMB 14124 / VKM B-2133 / 20Z)</name>
    <name type="common">Methylomicrobium alcaliphilum</name>
    <dbReference type="NCBI Taxonomy" id="1091494"/>
    <lineage>
        <taxon>Bacteria</taxon>
        <taxon>Pseudomonadati</taxon>
        <taxon>Pseudomonadota</taxon>
        <taxon>Gammaproteobacteria</taxon>
        <taxon>Methylococcales</taxon>
        <taxon>Methylococcaceae</taxon>
        <taxon>Methylotuvimicrobium</taxon>
    </lineage>
</organism>
<dbReference type="Proteomes" id="UP000008315">
    <property type="component" value="Chromosome"/>
</dbReference>
<protein>
    <recommendedName>
        <fullName evidence="4">PepSY domain-containing protein</fullName>
    </recommendedName>
</protein>
<evidence type="ECO:0000256" key="1">
    <source>
        <dbReference type="SAM" id="SignalP"/>
    </source>
</evidence>
<keyword evidence="3" id="KW-1185">Reference proteome</keyword>
<sequence>MTNLIKVVFMTALLPVSVSFGSELMVAMVSLDEATKQVRQDSKVKVLGAKTESIEDRKVHVIKILTPDGRIQYQRIDAETGRLLGRDR</sequence>
<evidence type="ECO:0000313" key="2">
    <source>
        <dbReference type="EMBL" id="CCE24778.1"/>
    </source>
</evidence>
<feature type="signal peptide" evidence="1">
    <location>
        <begin position="1"/>
        <end position="21"/>
    </location>
</feature>
<dbReference type="PATRIC" id="fig|271065.3.peg.3209"/>
<gene>
    <name evidence="2" type="ordered locus">MEALZ_3113</name>
</gene>
<dbReference type="AlphaFoldDB" id="G4T336"/>
<name>G4T336_META2</name>
<dbReference type="STRING" id="1091494.MEALZ_3113"/>
<keyword evidence="1" id="KW-0732">Signal</keyword>
<dbReference type="HOGENOM" id="CLU_2523777_0_0_6"/>
<proteinExistence type="predicted"/>
<evidence type="ECO:0008006" key="4">
    <source>
        <dbReference type="Google" id="ProtNLM"/>
    </source>
</evidence>
<dbReference type="KEGG" id="mah:MEALZ_3113"/>
<evidence type="ECO:0000313" key="3">
    <source>
        <dbReference type="Proteomes" id="UP000008315"/>
    </source>
</evidence>
<feature type="chain" id="PRO_5003468311" description="PepSY domain-containing protein" evidence="1">
    <location>
        <begin position="22"/>
        <end position="88"/>
    </location>
</feature>
<dbReference type="EMBL" id="FO082060">
    <property type="protein sequence ID" value="CCE24778.1"/>
    <property type="molecule type" value="Genomic_DNA"/>
</dbReference>
<accession>G4T336</accession>